<evidence type="ECO:0000313" key="1">
    <source>
        <dbReference type="EMBL" id="TGK09095.1"/>
    </source>
</evidence>
<gene>
    <name evidence="1" type="ORF">EHO60_12905</name>
</gene>
<accession>A0A4R9GCF8</accession>
<dbReference type="Proteomes" id="UP000298458">
    <property type="component" value="Unassembled WGS sequence"/>
</dbReference>
<name>A0A4R9GCF8_9LEPT</name>
<reference evidence="1" key="1">
    <citation type="journal article" date="2019" name="PLoS Negl. Trop. Dis.">
        <title>Revisiting the worldwide diversity of Leptospira species in the environment.</title>
        <authorList>
            <person name="Vincent A.T."/>
            <person name="Schiettekatte O."/>
            <person name="Bourhy P."/>
            <person name="Veyrier F.J."/>
            <person name="Picardeau M."/>
        </authorList>
    </citation>
    <scope>NUCLEOTIDE SEQUENCE [LARGE SCALE GENOMIC DNA]</scope>
    <source>
        <strain evidence="1">SSW15</strain>
    </source>
</reference>
<dbReference type="OrthoDB" id="338062at2"/>
<protein>
    <submittedName>
        <fullName evidence="1">Uncharacterized protein</fullName>
    </submittedName>
</protein>
<comment type="caution">
    <text evidence="1">The sequence shown here is derived from an EMBL/GenBank/DDBJ whole genome shotgun (WGS) entry which is preliminary data.</text>
</comment>
<organism evidence="1 2">
    <name type="scientific">Leptospira fletcheri</name>
    <dbReference type="NCBI Taxonomy" id="2484981"/>
    <lineage>
        <taxon>Bacteria</taxon>
        <taxon>Pseudomonadati</taxon>
        <taxon>Spirochaetota</taxon>
        <taxon>Spirochaetia</taxon>
        <taxon>Leptospirales</taxon>
        <taxon>Leptospiraceae</taxon>
        <taxon>Leptospira</taxon>
    </lineage>
</organism>
<keyword evidence="2" id="KW-1185">Reference proteome</keyword>
<evidence type="ECO:0000313" key="2">
    <source>
        <dbReference type="Proteomes" id="UP000298458"/>
    </source>
</evidence>
<proteinExistence type="predicted"/>
<dbReference type="AlphaFoldDB" id="A0A4R9GCF8"/>
<dbReference type="EMBL" id="RQET01000009">
    <property type="protein sequence ID" value="TGK09095.1"/>
    <property type="molecule type" value="Genomic_DNA"/>
</dbReference>
<sequence>MDLSYGQLRRTPVSEQVALTFLDFNLWKYFSNFGNIFFISLFVLQCSFRPSPIDRPDLMNYPEGITALPEDGEYFSPIRSLPTGFYVRQIFMNNKRHRPEFLISQLTVTEAKNWEETRFEGKLVADPEGKGYRFRPKLCRIFTSKGPGDRWALTRAFECDHFEFLIWKAGPNEIRLVPGPEGEEEGLLLRRSVSSVPGRVTAVVLRAKEGILEIWGIRLARVRKEATLVIEKPDGKRTRLRSLKTVETTGEIQADGNTLRPGDLILYTNPGEAGPLAYE</sequence>